<dbReference type="GO" id="GO:0050313">
    <property type="term" value="F:sulfur dioxygenase activity"/>
    <property type="evidence" value="ECO:0007669"/>
    <property type="project" value="InterPro"/>
</dbReference>
<dbReference type="FunFam" id="3.60.15.10:FF:000030">
    <property type="entry name" value="Metallo-beta-lactamase family protein"/>
    <property type="match status" value="1"/>
</dbReference>
<dbReference type="SUPFAM" id="SSF52821">
    <property type="entry name" value="Rhodanese/Cell cycle control phosphatase"/>
    <property type="match status" value="2"/>
</dbReference>
<evidence type="ECO:0000313" key="3">
    <source>
        <dbReference type="EMBL" id="PAV02996.1"/>
    </source>
</evidence>
<dbReference type="GO" id="GO:0006749">
    <property type="term" value="P:glutathione metabolic process"/>
    <property type="evidence" value="ECO:0007669"/>
    <property type="project" value="InterPro"/>
</dbReference>
<dbReference type="InterPro" id="IPR044528">
    <property type="entry name" value="POD-like_MBL-fold"/>
</dbReference>
<dbReference type="SMART" id="SM00450">
    <property type="entry name" value="RHOD"/>
    <property type="match status" value="2"/>
</dbReference>
<sequence>MIFEIIKSEGIAHKSYFIGSKGEAAVIDPRRDCDSYVDYSKKHDMEITHIFETHCNEDYVIGSRELSKRVNAGIYHGKNLNFAYGNPVSEGEKFNIGSVELEILETPGHTDESISIVLTDKEVSDDVYMIFTGDALFAGEVGRTDLYGDDKVYEMAGKLYDSIHQKILPLGNHVLVYPAHGSGSVCGADIRESEFTTIGYEKKTNHAIQMNKEEFIKFKLNEKMVKAPYFDKMVEYNKNGAPILCRIPYPHPLSLNKFKKHMKDTQVVDVRMAASYAGGHIQGTLNIWKYGLTYFAGWMLNYEDPITIIDENNEYMDQILRYLIRLGYDNIFGYLAGGFTSWYTKGEEIETVDIWSVHELKERQNDDSIFILDVREFGEWEEGYIEGAYHIYVGDLQYCLNEVPKDKYVVVYCDTGNRASIAASILKNNGYKKVVNVLGSIRAWKAAGYPLVK</sequence>
<name>A0A2A2H118_METBR</name>
<dbReference type="GO" id="GO:0016787">
    <property type="term" value="F:hydrolase activity"/>
    <property type="evidence" value="ECO:0007669"/>
    <property type="project" value="UniProtKB-KW"/>
</dbReference>
<dbReference type="InterPro" id="IPR036873">
    <property type="entry name" value="Rhodanese-like_dom_sf"/>
</dbReference>
<dbReference type="CDD" id="cd07724">
    <property type="entry name" value="POD-like_MBL-fold"/>
    <property type="match status" value="1"/>
</dbReference>
<dbReference type="EMBL" id="LMVM01000041">
    <property type="protein sequence ID" value="PAV02996.1"/>
    <property type="molecule type" value="Genomic_DNA"/>
</dbReference>
<dbReference type="Pfam" id="PF00581">
    <property type="entry name" value="Rhodanese"/>
    <property type="match status" value="2"/>
</dbReference>
<dbReference type="PROSITE" id="PS50206">
    <property type="entry name" value="RHODANESE_3"/>
    <property type="match status" value="2"/>
</dbReference>
<keyword evidence="4" id="KW-1185">Reference proteome</keyword>
<dbReference type="SMART" id="SM00849">
    <property type="entry name" value="Lactamase_B"/>
    <property type="match status" value="1"/>
</dbReference>
<proteinExistence type="predicted"/>
<dbReference type="InterPro" id="IPR001763">
    <property type="entry name" value="Rhodanese-like_dom"/>
</dbReference>
<dbReference type="Pfam" id="PF00753">
    <property type="entry name" value="Lactamase_B"/>
    <property type="match status" value="1"/>
</dbReference>
<evidence type="ECO:0000313" key="4">
    <source>
        <dbReference type="Proteomes" id="UP000217784"/>
    </source>
</evidence>
<accession>A0A2A2H118</accession>
<gene>
    <name evidence="3" type="ORF">ASJ80_04115</name>
</gene>
<dbReference type="GO" id="GO:0046872">
    <property type="term" value="F:metal ion binding"/>
    <property type="evidence" value="ECO:0007669"/>
    <property type="project" value="UniProtKB-KW"/>
</dbReference>
<dbReference type="InterPro" id="IPR036866">
    <property type="entry name" value="RibonucZ/Hydroxyglut_hydro"/>
</dbReference>
<evidence type="ECO:0000256" key="1">
    <source>
        <dbReference type="ARBA" id="ARBA00022723"/>
    </source>
</evidence>
<keyword evidence="3" id="KW-0378">Hydrolase</keyword>
<dbReference type="PANTHER" id="PTHR43084">
    <property type="entry name" value="PERSULFIDE DIOXYGENASE ETHE1"/>
    <property type="match status" value="1"/>
</dbReference>
<dbReference type="CDD" id="cd00158">
    <property type="entry name" value="RHOD"/>
    <property type="match status" value="1"/>
</dbReference>
<dbReference type="AlphaFoldDB" id="A0A2A2H118"/>
<comment type="caution">
    <text evidence="3">The sequence shown here is derived from an EMBL/GenBank/DDBJ whole genome shotgun (WGS) entry which is preliminary data.</text>
</comment>
<reference evidence="3 4" key="1">
    <citation type="journal article" date="2017" name="BMC Genomics">
        <title>Genomic analysis of methanogenic archaea reveals a shift towards energy conservation.</title>
        <authorList>
            <person name="Gilmore S.P."/>
            <person name="Henske J.K."/>
            <person name="Sexton J.A."/>
            <person name="Solomon K.V."/>
            <person name="Seppala S."/>
            <person name="Yoo J.I."/>
            <person name="Huyett L.M."/>
            <person name="Pressman A."/>
            <person name="Cogan J.Z."/>
            <person name="Kivenson V."/>
            <person name="Peng X."/>
            <person name="Tan Y."/>
            <person name="Valentine D.L."/>
            <person name="O'Malley M.A."/>
        </authorList>
    </citation>
    <scope>NUCLEOTIDE SEQUENCE [LARGE SCALE GENOMIC DNA]</scope>
    <source>
        <strain evidence="3 4">M.o.H.</strain>
    </source>
</reference>
<organism evidence="3 4">
    <name type="scientific">Methanobacterium bryantii</name>
    <dbReference type="NCBI Taxonomy" id="2161"/>
    <lineage>
        <taxon>Archaea</taxon>
        <taxon>Methanobacteriati</taxon>
        <taxon>Methanobacteriota</taxon>
        <taxon>Methanomada group</taxon>
        <taxon>Methanobacteria</taxon>
        <taxon>Methanobacteriales</taxon>
        <taxon>Methanobacteriaceae</taxon>
        <taxon>Methanobacterium</taxon>
    </lineage>
</organism>
<keyword evidence="1" id="KW-0479">Metal-binding</keyword>
<dbReference type="FunFam" id="3.40.250.10:FF:000049">
    <property type="entry name" value="Phage shock protein E"/>
    <property type="match status" value="1"/>
</dbReference>
<dbReference type="InterPro" id="IPR051682">
    <property type="entry name" value="Mito_Persulfide_Diox"/>
</dbReference>
<dbReference type="Proteomes" id="UP000217784">
    <property type="component" value="Unassembled WGS sequence"/>
</dbReference>
<dbReference type="InterPro" id="IPR001279">
    <property type="entry name" value="Metallo-B-lactamas"/>
</dbReference>
<dbReference type="Gene3D" id="3.60.15.10">
    <property type="entry name" value="Ribonuclease Z/Hydroxyacylglutathione hydrolase-like"/>
    <property type="match status" value="1"/>
</dbReference>
<dbReference type="OrthoDB" id="9180at2157"/>
<dbReference type="GO" id="GO:0070813">
    <property type="term" value="P:hydrogen sulfide metabolic process"/>
    <property type="evidence" value="ECO:0007669"/>
    <property type="project" value="TreeGrafter"/>
</dbReference>
<dbReference type="RefSeq" id="WP_069582367.1">
    <property type="nucleotide sequence ID" value="NZ_LMVM01000041.1"/>
</dbReference>
<feature type="domain" description="Rhodanese" evidence="2">
    <location>
        <begin position="365"/>
        <end position="453"/>
    </location>
</feature>
<protein>
    <submittedName>
        <fullName evidence="3">MBL fold metallo-hydrolase</fullName>
    </submittedName>
</protein>
<feature type="domain" description="Rhodanese" evidence="2">
    <location>
        <begin position="261"/>
        <end position="351"/>
    </location>
</feature>
<dbReference type="PANTHER" id="PTHR43084:SF1">
    <property type="entry name" value="PERSULFIDE DIOXYGENASE ETHE1, MITOCHONDRIAL"/>
    <property type="match status" value="1"/>
</dbReference>
<dbReference type="Gene3D" id="3.40.250.10">
    <property type="entry name" value="Rhodanese-like domain"/>
    <property type="match status" value="2"/>
</dbReference>
<dbReference type="SUPFAM" id="SSF56281">
    <property type="entry name" value="Metallo-hydrolase/oxidoreductase"/>
    <property type="match status" value="1"/>
</dbReference>
<evidence type="ECO:0000259" key="2">
    <source>
        <dbReference type="PROSITE" id="PS50206"/>
    </source>
</evidence>